<keyword evidence="3" id="KW-1185">Reference proteome</keyword>
<feature type="domain" description="HMA" evidence="1">
    <location>
        <begin position="1"/>
        <end position="62"/>
    </location>
</feature>
<dbReference type="InterPro" id="IPR006121">
    <property type="entry name" value="HMA_dom"/>
</dbReference>
<sequence length="64" mass="6771">MEYHIARMSCDGCVKTITDALKALDASSQVTPDLERKTIAIKTSARLTDVEAALAAAGYPATKS</sequence>
<name>A0ABY6IPZ9_9HYPH</name>
<dbReference type="EMBL" id="CP107716">
    <property type="protein sequence ID" value="UYQ72691.1"/>
    <property type="molecule type" value="Genomic_DNA"/>
</dbReference>
<dbReference type="Pfam" id="PF00403">
    <property type="entry name" value="HMA"/>
    <property type="match status" value="1"/>
</dbReference>
<dbReference type="Gene3D" id="3.30.70.100">
    <property type="match status" value="1"/>
</dbReference>
<dbReference type="InterPro" id="IPR036163">
    <property type="entry name" value="HMA_dom_sf"/>
</dbReference>
<organism evidence="2 3">
    <name type="scientific">Pelagibacterium flavum</name>
    <dbReference type="NCBI Taxonomy" id="2984530"/>
    <lineage>
        <taxon>Bacteria</taxon>
        <taxon>Pseudomonadati</taxon>
        <taxon>Pseudomonadota</taxon>
        <taxon>Alphaproteobacteria</taxon>
        <taxon>Hyphomicrobiales</taxon>
        <taxon>Devosiaceae</taxon>
        <taxon>Pelagibacterium</taxon>
    </lineage>
</organism>
<gene>
    <name evidence="2" type="ORF">OF122_02610</name>
</gene>
<evidence type="ECO:0000313" key="3">
    <source>
        <dbReference type="Proteomes" id="UP001163882"/>
    </source>
</evidence>
<proteinExistence type="predicted"/>
<evidence type="ECO:0000259" key="1">
    <source>
        <dbReference type="PROSITE" id="PS50846"/>
    </source>
</evidence>
<dbReference type="SUPFAM" id="SSF55008">
    <property type="entry name" value="HMA, heavy metal-associated domain"/>
    <property type="match status" value="1"/>
</dbReference>
<accession>A0ABY6IPZ9</accession>
<protein>
    <submittedName>
        <fullName evidence="2">Heavy-metal-associated domain-containing protein</fullName>
    </submittedName>
</protein>
<dbReference type="CDD" id="cd00371">
    <property type="entry name" value="HMA"/>
    <property type="match status" value="1"/>
</dbReference>
<dbReference type="RefSeq" id="WP_264226301.1">
    <property type="nucleotide sequence ID" value="NZ_CP107716.1"/>
</dbReference>
<dbReference type="Proteomes" id="UP001163882">
    <property type="component" value="Chromosome"/>
</dbReference>
<dbReference type="PROSITE" id="PS50846">
    <property type="entry name" value="HMA_2"/>
    <property type="match status" value="1"/>
</dbReference>
<reference evidence="2" key="1">
    <citation type="submission" date="2022-10" db="EMBL/GenBank/DDBJ databases">
        <title>YIM 151497 complete genome.</title>
        <authorList>
            <person name="Chen X."/>
        </authorList>
    </citation>
    <scope>NUCLEOTIDE SEQUENCE</scope>
    <source>
        <strain evidence="2">YIM 151497</strain>
    </source>
</reference>
<evidence type="ECO:0000313" key="2">
    <source>
        <dbReference type="EMBL" id="UYQ72691.1"/>
    </source>
</evidence>